<keyword evidence="1" id="KW-0812">Transmembrane</keyword>
<dbReference type="Pfam" id="PF23636">
    <property type="entry name" value="DUF7144"/>
    <property type="match status" value="1"/>
</dbReference>
<accession>A0ABU2NVL9</accession>
<evidence type="ECO:0000313" key="3">
    <source>
        <dbReference type="EMBL" id="MDT0381031.1"/>
    </source>
</evidence>
<dbReference type="EMBL" id="JAVREQ010000019">
    <property type="protein sequence ID" value="MDT0381031.1"/>
    <property type="molecule type" value="Genomic_DNA"/>
</dbReference>
<dbReference type="Proteomes" id="UP001183414">
    <property type="component" value="Unassembled WGS sequence"/>
</dbReference>
<feature type="transmembrane region" description="Helical" evidence="1">
    <location>
        <begin position="86"/>
        <end position="104"/>
    </location>
</feature>
<proteinExistence type="predicted"/>
<organism evidence="3 4">
    <name type="scientific">Streptomyces hazeniae</name>
    <dbReference type="NCBI Taxonomy" id="3075538"/>
    <lineage>
        <taxon>Bacteria</taxon>
        <taxon>Bacillati</taxon>
        <taxon>Actinomycetota</taxon>
        <taxon>Actinomycetes</taxon>
        <taxon>Kitasatosporales</taxon>
        <taxon>Streptomycetaceae</taxon>
        <taxon>Streptomyces</taxon>
    </lineage>
</organism>
<evidence type="ECO:0000313" key="4">
    <source>
        <dbReference type="Proteomes" id="UP001183414"/>
    </source>
</evidence>
<keyword evidence="1" id="KW-0472">Membrane</keyword>
<feature type="transmembrane region" description="Helical" evidence="1">
    <location>
        <begin position="12"/>
        <end position="32"/>
    </location>
</feature>
<feature type="transmembrane region" description="Helical" evidence="1">
    <location>
        <begin position="110"/>
        <end position="128"/>
    </location>
</feature>
<dbReference type="InterPro" id="IPR055568">
    <property type="entry name" value="DUF7144"/>
</dbReference>
<keyword evidence="4" id="KW-1185">Reference proteome</keyword>
<evidence type="ECO:0000259" key="2">
    <source>
        <dbReference type="Pfam" id="PF23636"/>
    </source>
</evidence>
<keyword evidence="1" id="KW-1133">Transmembrane helix</keyword>
<sequence>MAHTVRQRPVDYGLAAGLTVFAGVMLLIAGVLDLLRGVMAIVNDDVIVTTPNYTFQFDTEGWGWVHLFVGAVAVIVSLGLFRANMAARVAGVVMAALVIISSFLSLPYYPVWSVVLIAMCGFVIWGLCNVRGEDVARGGD</sequence>
<dbReference type="RefSeq" id="WP_051307794.1">
    <property type="nucleotide sequence ID" value="NZ_JAVREQ010000019.1"/>
</dbReference>
<comment type="caution">
    <text evidence="3">The sequence shown here is derived from an EMBL/GenBank/DDBJ whole genome shotgun (WGS) entry which is preliminary data.</text>
</comment>
<gene>
    <name evidence="3" type="ORF">RM572_19950</name>
</gene>
<reference evidence="4" key="1">
    <citation type="submission" date="2023-07" db="EMBL/GenBank/DDBJ databases">
        <title>30 novel species of actinomycetes from the DSMZ collection.</title>
        <authorList>
            <person name="Nouioui I."/>
        </authorList>
    </citation>
    <scope>NUCLEOTIDE SEQUENCE [LARGE SCALE GENOMIC DNA]</scope>
    <source>
        <strain evidence="4">DSM 42041</strain>
    </source>
</reference>
<protein>
    <recommendedName>
        <fullName evidence="2">DUF7144 domain-containing protein</fullName>
    </recommendedName>
</protein>
<name>A0ABU2NVL9_9ACTN</name>
<feature type="transmembrane region" description="Helical" evidence="1">
    <location>
        <begin position="61"/>
        <end position="81"/>
    </location>
</feature>
<feature type="domain" description="DUF7144" evidence="2">
    <location>
        <begin position="19"/>
        <end position="130"/>
    </location>
</feature>
<evidence type="ECO:0000256" key="1">
    <source>
        <dbReference type="SAM" id="Phobius"/>
    </source>
</evidence>